<dbReference type="PROSITE" id="PS01124">
    <property type="entry name" value="HTH_ARAC_FAMILY_2"/>
    <property type="match status" value="1"/>
</dbReference>
<dbReference type="SMART" id="SM00342">
    <property type="entry name" value="HTH_ARAC"/>
    <property type="match status" value="1"/>
</dbReference>
<dbReference type="PANTHER" id="PTHR43280">
    <property type="entry name" value="ARAC-FAMILY TRANSCRIPTIONAL REGULATOR"/>
    <property type="match status" value="1"/>
</dbReference>
<evidence type="ECO:0000259" key="6">
    <source>
        <dbReference type="PROSITE" id="PS50110"/>
    </source>
</evidence>
<sequence length="523" mass="59293">MKVLIVDDEVIIRNGLSTVINWADNGFTVLAPAASAEEALQRIPVDMPEIIFTDIRMTGLSGLDMAHQVKQRFPEIEIIVISGFDEFTYAQQAMREGVSDYLLKTSRPGEIIEAAVQARERILQHRLHQAKGKAQEMVVNRGFLRRLLASGVSLDEHAENELWERYPELRLTTPGSVLQIWMLSVHPLHQDELEHLTLGERHSLLGTELAEGLHGAWLEWNGSLLLLVRTEPGDGWGRVDSALRKLESTHACRIKAASGRPVSSVRELDRALKTAVEASSYEWLLHSERHIRYEDIEGRKGIETVCSMEEETELSSLLRSGQSVDLEAWVADVLERIQSQSQATPGSVQAYLHSLLVSGQRWLIRAATSIGYTSPVKIEDNFDIRDLTKKPEKVLIDSLGLIMKQYRDMVSTTSPVHRAISFIHEHLGQSLSLQQVAKHVHMNPNYFSEMFKKETGQNYIEFVTQAKLRKAMTLLRETPAKISEIANEIGYEDIKYFNRLFKKWTGQTPSEYRANPEFCPSMD</sequence>
<keyword evidence="2" id="KW-0238">DNA-binding</keyword>
<dbReference type="InterPro" id="IPR018060">
    <property type="entry name" value="HTH_AraC"/>
</dbReference>
<dbReference type="GO" id="GO:0000160">
    <property type="term" value="P:phosphorelay signal transduction system"/>
    <property type="evidence" value="ECO:0007669"/>
    <property type="project" value="InterPro"/>
</dbReference>
<keyword evidence="1" id="KW-0805">Transcription regulation</keyword>
<dbReference type="InterPro" id="IPR018062">
    <property type="entry name" value="HTH_AraC-typ_CS"/>
</dbReference>
<dbReference type="GO" id="GO:0003700">
    <property type="term" value="F:DNA-binding transcription factor activity"/>
    <property type="evidence" value="ECO:0007669"/>
    <property type="project" value="InterPro"/>
</dbReference>
<dbReference type="SMART" id="SM00448">
    <property type="entry name" value="REC"/>
    <property type="match status" value="1"/>
</dbReference>
<dbReference type="GO" id="GO:0043565">
    <property type="term" value="F:sequence-specific DNA binding"/>
    <property type="evidence" value="ECO:0007669"/>
    <property type="project" value="InterPro"/>
</dbReference>
<evidence type="ECO:0000313" key="8">
    <source>
        <dbReference type="Proteomes" id="UP000076796"/>
    </source>
</evidence>
<reference evidence="7" key="1">
    <citation type="journal article" date="2016" name="Genome Announc.">
        <title>Draft genomes of two strains of Paenibacillus glucanolyticus with capability to degrade lignocellulose.</title>
        <authorList>
            <person name="Mathews S.L."/>
            <person name="Pawlak J."/>
            <person name="Grunden A.M."/>
        </authorList>
    </citation>
    <scope>NUCLEOTIDE SEQUENCE [LARGE SCALE GENOMIC DNA]</scope>
    <source>
        <strain evidence="7">SLM1</strain>
    </source>
</reference>
<dbReference type="InterPro" id="IPR020449">
    <property type="entry name" value="Tscrpt_reg_AraC-type_HTH"/>
</dbReference>
<dbReference type="GeneID" id="97558065"/>
<dbReference type="SUPFAM" id="SSF46689">
    <property type="entry name" value="Homeodomain-like"/>
    <property type="match status" value="2"/>
</dbReference>
<dbReference type="Pfam" id="PF12833">
    <property type="entry name" value="HTH_18"/>
    <property type="match status" value="1"/>
</dbReference>
<evidence type="ECO:0000256" key="4">
    <source>
        <dbReference type="PROSITE-ProRule" id="PRU00169"/>
    </source>
</evidence>
<evidence type="ECO:0000259" key="5">
    <source>
        <dbReference type="PROSITE" id="PS01124"/>
    </source>
</evidence>
<feature type="domain" description="HTH araC/xylS-type" evidence="5">
    <location>
        <begin position="417"/>
        <end position="515"/>
    </location>
</feature>
<evidence type="ECO:0000256" key="3">
    <source>
        <dbReference type="ARBA" id="ARBA00023163"/>
    </source>
</evidence>
<dbReference type="CDD" id="cd17536">
    <property type="entry name" value="REC_YesN-like"/>
    <property type="match status" value="1"/>
</dbReference>
<dbReference type="Pfam" id="PF00072">
    <property type="entry name" value="Response_reg"/>
    <property type="match status" value="1"/>
</dbReference>
<dbReference type="Proteomes" id="UP000076796">
    <property type="component" value="Unassembled WGS sequence"/>
</dbReference>
<dbReference type="Gene3D" id="1.10.10.60">
    <property type="entry name" value="Homeodomain-like"/>
    <property type="match status" value="2"/>
</dbReference>
<dbReference type="RefSeq" id="WP_006207818.1">
    <property type="nucleotide sequence ID" value="NZ_CP147845.1"/>
</dbReference>
<evidence type="ECO:0000256" key="1">
    <source>
        <dbReference type="ARBA" id="ARBA00023015"/>
    </source>
</evidence>
<organism evidence="7 8">
    <name type="scientific">Paenibacillus glucanolyticus</name>
    <dbReference type="NCBI Taxonomy" id="59843"/>
    <lineage>
        <taxon>Bacteria</taxon>
        <taxon>Bacillati</taxon>
        <taxon>Bacillota</taxon>
        <taxon>Bacilli</taxon>
        <taxon>Bacillales</taxon>
        <taxon>Paenibacillaceae</taxon>
        <taxon>Paenibacillus</taxon>
    </lineage>
</organism>
<dbReference type="EMBL" id="LWMH01000001">
    <property type="protein sequence ID" value="KZS46602.1"/>
    <property type="molecule type" value="Genomic_DNA"/>
</dbReference>
<evidence type="ECO:0000256" key="2">
    <source>
        <dbReference type="ARBA" id="ARBA00023125"/>
    </source>
</evidence>
<dbReference type="InterPro" id="IPR009057">
    <property type="entry name" value="Homeodomain-like_sf"/>
</dbReference>
<feature type="domain" description="Response regulatory" evidence="6">
    <location>
        <begin position="2"/>
        <end position="119"/>
    </location>
</feature>
<dbReference type="PROSITE" id="PS00041">
    <property type="entry name" value="HTH_ARAC_FAMILY_1"/>
    <property type="match status" value="1"/>
</dbReference>
<dbReference type="PANTHER" id="PTHR43280:SF28">
    <property type="entry name" value="HTH-TYPE TRANSCRIPTIONAL ACTIVATOR RHAS"/>
    <property type="match status" value="1"/>
</dbReference>
<evidence type="ECO:0000313" key="7">
    <source>
        <dbReference type="EMBL" id="KZS46602.1"/>
    </source>
</evidence>
<dbReference type="InterPro" id="IPR001789">
    <property type="entry name" value="Sig_transdc_resp-reg_receiver"/>
</dbReference>
<dbReference type="AlphaFoldDB" id="A0A163JIE3"/>
<accession>A0A163JIE3</accession>
<dbReference type="PROSITE" id="PS50110">
    <property type="entry name" value="RESPONSE_REGULATORY"/>
    <property type="match status" value="1"/>
</dbReference>
<gene>
    <name evidence="7" type="ORF">AWU65_12080</name>
</gene>
<keyword evidence="8" id="KW-1185">Reference proteome</keyword>
<keyword evidence="3" id="KW-0804">Transcription</keyword>
<protein>
    <submittedName>
        <fullName evidence="7">AraC family transcriptional regulator</fullName>
    </submittedName>
</protein>
<dbReference type="SUPFAM" id="SSF52172">
    <property type="entry name" value="CheY-like"/>
    <property type="match status" value="1"/>
</dbReference>
<comment type="caution">
    <text evidence="7">The sequence shown here is derived from an EMBL/GenBank/DDBJ whole genome shotgun (WGS) entry which is preliminary data.</text>
</comment>
<dbReference type="STRING" id="59843.A3958_11620"/>
<dbReference type="InterPro" id="IPR011006">
    <property type="entry name" value="CheY-like_superfamily"/>
</dbReference>
<dbReference type="OrthoDB" id="342399at2"/>
<proteinExistence type="predicted"/>
<feature type="modified residue" description="4-aspartylphosphate" evidence="4">
    <location>
        <position position="54"/>
    </location>
</feature>
<keyword evidence="4" id="KW-0597">Phosphoprotein</keyword>
<name>A0A163JIE3_9BACL</name>
<dbReference type="PRINTS" id="PR00032">
    <property type="entry name" value="HTHARAC"/>
</dbReference>
<dbReference type="Gene3D" id="3.40.50.2300">
    <property type="match status" value="1"/>
</dbReference>